<evidence type="ECO:0000259" key="2">
    <source>
        <dbReference type="PROSITE" id="PS50883"/>
    </source>
</evidence>
<dbReference type="InterPro" id="IPR035919">
    <property type="entry name" value="EAL_sf"/>
</dbReference>
<dbReference type="PROSITE" id="PS50883">
    <property type="entry name" value="EAL"/>
    <property type="match status" value="1"/>
</dbReference>
<reference evidence="4 5" key="1">
    <citation type="submission" date="2019-05" db="EMBL/GenBank/DDBJ databases">
        <authorList>
            <person name="Narsing Rao M.P."/>
            <person name="Li W.J."/>
        </authorList>
    </citation>
    <scope>NUCLEOTIDE SEQUENCE [LARGE SCALE GENOMIC DNA]</scope>
    <source>
        <strain evidence="4 5">SYSU_K30003</strain>
    </source>
</reference>
<dbReference type="InterPro" id="IPR029787">
    <property type="entry name" value="Nucleotide_cyclase"/>
</dbReference>
<dbReference type="CDD" id="cd01949">
    <property type="entry name" value="GGDEF"/>
    <property type="match status" value="1"/>
</dbReference>
<dbReference type="SMART" id="SM00267">
    <property type="entry name" value="GGDEF"/>
    <property type="match status" value="1"/>
</dbReference>
<dbReference type="SUPFAM" id="SSF55073">
    <property type="entry name" value="Nucleotide cyclase"/>
    <property type="match status" value="1"/>
</dbReference>
<feature type="domain" description="EAL" evidence="2">
    <location>
        <begin position="412"/>
        <end position="665"/>
    </location>
</feature>
<feature type="transmembrane region" description="Helical" evidence="1">
    <location>
        <begin position="133"/>
        <end position="151"/>
    </location>
</feature>
<dbReference type="OrthoDB" id="9759607at2"/>
<evidence type="ECO:0000313" key="5">
    <source>
        <dbReference type="Proteomes" id="UP000309676"/>
    </source>
</evidence>
<dbReference type="InterPro" id="IPR000160">
    <property type="entry name" value="GGDEF_dom"/>
</dbReference>
<feature type="transmembrane region" description="Helical" evidence="1">
    <location>
        <begin position="68"/>
        <end position="87"/>
    </location>
</feature>
<dbReference type="InterPro" id="IPR001633">
    <property type="entry name" value="EAL_dom"/>
</dbReference>
<dbReference type="Proteomes" id="UP000309676">
    <property type="component" value="Unassembled WGS sequence"/>
</dbReference>
<feature type="transmembrane region" description="Helical" evidence="1">
    <location>
        <begin position="204"/>
        <end position="223"/>
    </location>
</feature>
<keyword evidence="1" id="KW-1133">Transmembrane helix</keyword>
<evidence type="ECO:0000259" key="3">
    <source>
        <dbReference type="PROSITE" id="PS50887"/>
    </source>
</evidence>
<evidence type="ECO:0000256" key="1">
    <source>
        <dbReference type="SAM" id="Phobius"/>
    </source>
</evidence>
<protein>
    <submittedName>
        <fullName evidence="4">EAL domain-containing protein</fullName>
    </submittedName>
</protein>
<feature type="domain" description="GGDEF" evidence="3">
    <location>
        <begin position="271"/>
        <end position="403"/>
    </location>
</feature>
<dbReference type="PANTHER" id="PTHR44757">
    <property type="entry name" value="DIGUANYLATE CYCLASE DGCP"/>
    <property type="match status" value="1"/>
</dbReference>
<feature type="transmembrane region" description="Helical" evidence="1">
    <location>
        <begin position="6"/>
        <end position="27"/>
    </location>
</feature>
<dbReference type="Gene3D" id="3.30.70.270">
    <property type="match status" value="1"/>
</dbReference>
<dbReference type="InterPro" id="IPR052155">
    <property type="entry name" value="Biofilm_reg_signaling"/>
</dbReference>
<name>A0A5R9FZR6_9BACL</name>
<dbReference type="PROSITE" id="PS50887">
    <property type="entry name" value="GGDEF"/>
    <property type="match status" value="1"/>
</dbReference>
<dbReference type="Pfam" id="PF00563">
    <property type="entry name" value="EAL"/>
    <property type="match status" value="1"/>
</dbReference>
<comment type="caution">
    <text evidence="4">The sequence shown here is derived from an EMBL/GenBank/DDBJ whole genome shotgun (WGS) entry which is preliminary data.</text>
</comment>
<sequence>MEQQRIYLLLSLLANMAYFIVLLLPLHSGFAWMKRLKTVAPYFGGAVLWTTQSLTLQCFGLFRIDALTLGLMAVASLLHAAAIRRAAGRLFPKDVSHRSRTAYRQLSVAILMGGVFSAVYGSAFLFGADPRTVDWLLFANGVGYAIAFVFLTMRLVRQLRIDQAERKKSGYGFIVFLAFLISHAFLGCSLTFVEAFGYAENYDFYIVEFLTLLLMTMTTVIIGERQFVAKQEQLERKNEQLEHIAYHDSLTGLKNRMFITDYLEERIRTGEPCFVMLIDLDRFKQVNDWLGHQAGDVLLLETAERLRGAMGEGDVVGRLGGDEFLVVGPGRSLEEAVAAAERMLRSVPKPIEYEGHSMLVTPSVGIAHVPTHATTAGEAMKRADLAMYRAKEKGRDAYHVFSEALDAFDFEDHRMKQELKGAQHGSGLELYYQPQLDLRTGRVAGFEALLRWNRGSGPIRPEKFITLAEQNGAIVGLGEWAMREACRQIRAWNEKYGEKLRVSVNVSFEQLRKNDFVDKVRTILIESGLEGKQLELEMTESAAMRDEERTRKQLGELRRLGVRIGIDDFGTGYSAFAYMKRMSVDRLKIDKSFVEGLPHSAEDQAIVKAMLSMARELRLRTTAEGVERADQLRFLASIGCEEIQGYYYSEPLRREAAEQWLDRIRSEPNG</sequence>
<dbReference type="CDD" id="cd01948">
    <property type="entry name" value="EAL"/>
    <property type="match status" value="1"/>
</dbReference>
<dbReference type="SUPFAM" id="SSF141868">
    <property type="entry name" value="EAL domain-like"/>
    <property type="match status" value="1"/>
</dbReference>
<dbReference type="Pfam" id="PF00990">
    <property type="entry name" value="GGDEF"/>
    <property type="match status" value="1"/>
</dbReference>
<accession>A0A5R9FZR6</accession>
<dbReference type="EMBL" id="VCIW01000020">
    <property type="protein sequence ID" value="TLS49552.1"/>
    <property type="molecule type" value="Genomic_DNA"/>
</dbReference>
<keyword evidence="1" id="KW-0812">Transmembrane</keyword>
<keyword evidence="1" id="KW-0472">Membrane</keyword>
<dbReference type="SMART" id="SM00052">
    <property type="entry name" value="EAL"/>
    <property type="match status" value="1"/>
</dbReference>
<dbReference type="PANTHER" id="PTHR44757:SF2">
    <property type="entry name" value="BIOFILM ARCHITECTURE MAINTENANCE PROTEIN MBAA"/>
    <property type="match status" value="1"/>
</dbReference>
<dbReference type="AlphaFoldDB" id="A0A5R9FZR6"/>
<dbReference type="InterPro" id="IPR043128">
    <property type="entry name" value="Rev_trsase/Diguanyl_cyclase"/>
</dbReference>
<keyword evidence="5" id="KW-1185">Reference proteome</keyword>
<proteinExistence type="predicted"/>
<dbReference type="RefSeq" id="WP_138196995.1">
    <property type="nucleotide sequence ID" value="NZ_VCIW01000020.1"/>
</dbReference>
<feature type="transmembrane region" description="Helical" evidence="1">
    <location>
        <begin position="108"/>
        <end position="127"/>
    </location>
</feature>
<evidence type="ECO:0000313" key="4">
    <source>
        <dbReference type="EMBL" id="TLS49552.1"/>
    </source>
</evidence>
<dbReference type="Gene3D" id="3.20.20.450">
    <property type="entry name" value="EAL domain"/>
    <property type="match status" value="1"/>
</dbReference>
<dbReference type="NCBIfam" id="TIGR00254">
    <property type="entry name" value="GGDEF"/>
    <property type="match status" value="1"/>
</dbReference>
<feature type="transmembrane region" description="Helical" evidence="1">
    <location>
        <begin position="171"/>
        <end position="192"/>
    </location>
</feature>
<organism evidence="4 5">
    <name type="scientific">Paenibacillus antri</name>
    <dbReference type="NCBI Taxonomy" id="2582848"/>
    <lineage>
        <taxon>Bacteria</taxon>
        <taxon>Bacillati</taxon>
        <taxon>Bacillota</taxon>
        <taxon>Bacilli</taxon>
        <taxon>Bacillales</taxon>
        <taxon>Paenibacillaceae</taxon>
        <taxon>Paenibacillus</taxon>
    </lineage>
</organism>
<gene>
    <name evidence="4" type="ORF">FE782_24485</name>
</gene>
<dbReference type="FunFam" id="3.30.70.270:FF:000001">
    <property type="entry name" value="Diguanylate cyclase domain protein"/>
    <property type="match status" value="1"/>
</dbReference>